<dbReference type="AlphaFoldDB" id="W7Y9E5"/>
<keyword evidence="4" id="KW-1185">Reference proteome</keyword>
<name>W7Y9E5_9BACT</name>
<accession>W7Y9E5</accession>
<evidence type="ECO:0000256" key="1">
    <source>
        <dbReference type="ARBA" id="ARBA00008558"/>
    </source>
</evidence>
<dbReference type="GO" id="GO:0005975">
    <property type="term" value="P:carbohydrate metabolic process"/>
    <property type="evidence" value="ECO:0007669"/>
    <property type="project" value="InterPro"/>
</dbReference>
<dbReference type="InterPro" id="IPR008928">
    <property type="entry name" value="6-hairpin_glycosidase_sf"/>
</dbReference>
<keyword evidence="2" id="KW-0413">Isomerase</keyword>
<comment type="caution">
    <text evidence="3">The sequence shown here is derived from an EMBL/GenBank/DDBJ whole genome shotgun (WGS) entry which is preliminary data.</text>
</comment>
<protein>
    <submittedName>
        <fullName evidence="3">N-acylglucosamine 2-epimerase</fullName>
    </submittedName>
</protein>
<evidence type="ECO:0000313" key="3">
    <source>
        <dbReference type="EMBL" id="GAF04113.1"/>
    </source>
</evidence>
<dbReference type="InterPro" id="IPR010819">
    <property type="entry name" value="AGE/CE"/>
</dbReference>
<dbReference type="Pfam" id="PF07221">
    <property type="entry name" value="GlcNAc_2-epim"/>
    <property type="match status" value="1"/>
</dbReference>
<dbReference type="Proteomes" id="UP000019402">
    <property type="component" value="Unassembled WGS sequence"/>
</dbReference>
<evidence type="ECO:0000256" key="2">
    <source>
        <dbReference type="ARBA" id="ARBA00023235"/>
    </source>
</evidence>
<organism evidence="3 4">
    <name type="scientific">Saccharicrinis fermentans DSM 9555 = JCM 21142</name>
    <dbReference type="NCBI Taxonomy" id="869213"/>
    <lineage>
        <taxon>Bacteria</taxon>
        <taxon>Pseudomonadati</taxon>
        <taxon>Bacteroidota</taxon>
        <taxon>Bacteroidia</taxon>
        <taxon>Marinilabiliales</taxon>
        <taxon>Marinilabiliaceae</taxon>
        <taxon>Saccharicrinis</taxon>
    </lineage>
</organism>
<dbReference type="STRING" id="869213.GCA_000517085_01137"/>
<dbReference type="Gene3D" id="1.50.10.10">
    <property type="match status" value="1"/>
</dbReference>
<dbReference type="InterPro" id="IPR012341">
    <property type="entry name" value="6hp_glycosidase-like_sf"/>
</dbReference>
<comment type="similarity">
    <text evidence="1">Belongs to the N-acylglucosamine 2-epimerase family.</text>
</comment>
<sequence length="417" mass="47738">MVFLNKYSLLFLVGLVLYSCVQSKMQKDNTYEDSSIKNSISFFDQAYDNERGVYLSEVDFYGSTLSSKIHTVALSRIIYGLAYSSQYFPENMNRAESCARFQLTRMLGRDSVGPYFIPEVGDGKISQPESLDIWQQAYGLCGLTELYRSGKNDKLLTEIHHLNKAFIERFRDKENGGFYGEYNFNSGGVSGTKTIQSLMYPITAYMANLWFADKSNRIEYEGIIKEHLSIAYSKVWNDSMGWVNTKFDDKWKPMTEASEKAWVTPGHNFQLAALMLRSSKWPFISAENQMKYEKMGTSILKETLRKDIWINDSITNGFYGGINPLTNKVLDKNCSWWQHCEALIALSLCPEFKEEFESIKEFYFDSFVDVKNGGEIANIDLEGKPIIEPKGQKGKSVYHHIEMLRMLNETGMAGANN</sequence>
<reference evidence="3 4" key="1">
    <citation type="journal article" date="2014" name="Genome Announc.">
        <title>Draft Genome Sequence of Cytophaga fermentans JCM 21142T, a Facultative Anaerobe Isolated from Marine Mud.</title>
        <authorList>
            <person name="Starns D."/>
            <person name="Oshima K."/>
            <person name="Suda W."/>
            <person name="Iino T."/>
            <person name="Yuki M."/>
            <person name="Inoue J."/>
            <person name="Kitamura K."/>
            <person name="Iida T."/>
            <person name="Darby A."/>
            <person name="Hattori M."/>
            <person name="Ohkuma M."/>
        </authorList>
    </citation>
    <scope>NUCLEOTIDE SEQUENCE [LARGE SCALE GENOMIC DNA]</scope>
    <source>
        <strain evidence="3 4">JCM 21142</strain>
    </source>
</reference>
<dbReference type="PROSITE" id="PS51257">
    <property type="entry name" value="PROKAR_LIPOPROTEIN"/>
    <property type="match status" value="1"/>
</dbReference>
<evidence type="ECO:0000313" key="4">
    <source>
        <dbReference type="Proteomes" id="UP000019402"/>
    </source>
</evidence>
<dbReference type="SUPFAM" id="SSF48208">
    <property type="entry name" value="Six-hairpin glycosidases"/>
    <property type="match status" value="1"/>
</dbReference>
<dbReference type="PANTHER" id="PTHR15108">
    <property type="entry name" value="N-ACYLGLUCOSAMINE-2-EPIMERASE"/>
    <property type="match status" value="1"/>
</dbReference>
<proteinExistence type="inferred from homology"/>
<dbReference type="eggNOG" id="COG2942">
    <property type="taxonomic scope" value="Bacteria"/>
</dbReference>
<dbReference type="GO" id="GO:0016853">
    <property type="term" value="F:isomerase activity"/>
    <property type="evidence" value="ECO:0007669"/>
    <property type="project" value="UniProtKB-KW"/>
</dbReference>
<gene>
    <name evidence="3" type="ORF">JCM21142_72808</name>
</gene>
<dbReference type="EMBL" id="BAMD01000037">
    <property type="protein sequence ID" value="GAF04113.1"/>
    <property type="molecule type" value="Genomic_DNA"/>
</dbReference>